<keyword evidence="2" id="KW-0812">Transmembrane</keyword>
<sequence>MSWSRRSVVGAGLALAAAPISAGPRRYPRQVLAFYYPWYGNPTTSGRWLHWQGPHGEAPRQSPTLNYPVLGLYDSHDAGVIRTHVAQAKAAGITALIVSWWGPNSFEDKALPMILEAARAAGLHVTVYLEQQKDGAAGAARDIAYLTRTYGAHPAWLGVDKRPVLFLYLQALRDLPARDWRKAAEGAFMVGDVSPRETRDFAAWAPFMDGIHVYVLAPYLKGMTPPQMKAWADRTYPVWRRMAGSKLFCATVIPGFDDSKVPGRPAPRPTVARYDGATYRTLWDAAIRHDADWVLVTSFNEWHEGSEIEPSTEQGDRYLTLTAQAARRFMGH</sequence>
<evidence type="ECO:0000256" key="4">
    <source>
        <dbReference type="ARBA" id="ARBA00022968"/>
    </source>
</evidence>
<dbReference type="Proteomes" id="UP000032025">
    <property type="component" value="Unassembled WGS sequence"/>
</dbReference>
<dbReference type="GO" id="GO:0004559">
    <property type="term" value="F:alpha-mannosidase activity"/>
    <property type="evidence" value="ECO:0007669"/>
    <property type="project" value="TreeGrafter"/>
</dbReference>
<keyword evidence="4" id="KW-0735">Signal-anchor</keyword>
<dbReference type="RefSeq" id="WP_050794168.1">
    <property type="nucleotide sequence ID" value="NZ_BBJS01000036.1"/>
</dbReference>
<evidence type="ECO:0000256" key="5">
    <source>
        <dbReference type="ARBA" id="ARBA00022989"/>
    </source>
</evidence>
<evidence type="ECO:0000256" key="2">
    <source>
        <dbReference type="ARBA" id="ARBA00022692"/>
    </source>
</evidence>
<dbReference type="PANTHER" id="PTHR13572:SF4">
    <property type="entry name" value="RE57134P"/>
    <property type="match status" value="1"/>
</dbReference>
<reference evidence="8 9" key="1">
    <citation type="submission" date="2014-08" db="EMBL/GenBank/DDBJ databases">
        <title>Whole genome shotgun sequence of Sphingomonas paucimobilis NBRC 13935.</title>
        <authorList>
            <person name="Hosoyama A."/>
            <person name="Hashimoto M."/>
            <person name="Hosoyama Y."/>
            <person name="Noguchi M."/>
            <person name="Uohara A."/>
            <person name="Ohji S."/>
            <person name="Katano-Makiyama Y."/>
            <person name="Ichikawa N."/>
            <person name="Kimura A."/>
            <person name="Yamazoe A."/>
            <person name="Fujita N."/>
        </authorList>
    </citation>
    <scope>NUCLEOTIDE SEQUENCE [LARGE SCALE GENOMIC DNA]</scope>
    <source>
        <strain evidence="8 9">NBRC 13935</strain>
    </source>
</reference>
<keyword evidence="7" id="KW-0472">Membrane</keyword>
<keyword evidence="6" id="KW-0333">Golgi apparatus</keyword>
<gene>
    <name evidence="8" type="ORF">SP6_36_00540</name>
</gene>
<dbReference type="InterPro" id="IPR026071">
    <property type="entry name" value="Glyco_Hydrolase_99"/>
</dbReference>
<evidence type="ECO:0000256" key="3">
    <source>
        <dbReference type="ARBA" id="ARBA00022801"/>
    </source>
</evidence>
<dbReference type="AlphaFoldDB" id="A0A0C9M3F8"/>
<dbReference type="PANTHER" id="PTHR13572">
    <property type="entry name" value="ENDO-ALPHA-1,2-MANNOSIDASE"/>
    <property type="match status" value="1"/>
</dbReference>
<keyword evidence="3" id="KW-0378">Hydrolase</keyword>
<name>A0A0C9M3F8_SPHPI</name>
<organism evidence="8 9">
    <name type="scientific">Sphingomonas paucimobilis NBRC 13935</name>
    <dbReference type="NCBI Taxonomy" id="1219050"/>
    <lineage>
        <taxon>Bacteria</taxon>
        <taxon>Pseudomonadati</taxon>
        <taxon>Pseudomonadota</taxon>
        <taxon>Alphaproteobacteria</taxon>
        <taxon>Sphingomonadales</taxon>
        <taxon>Sphingomonadaceae</taxon>
        <taxon>Sphingomonas</taxon>
    </lineage>
</organism>
<evidence type="ECO:0000256" key="7">
    <source>
        <dbReference type="ARBA" id="ARBA00023136"/>
    </source>
</evidence>
<dbReference type="Gene3D" id="3.20.20.80">
    <property type="entry name" value="Glycosidases"/>
    <property type="match status" value="1"/>
</dbReference>
<evidence type="ECO:0000313" key="8">
    <source>
        <dbReference type="EMBL" id="GAN14335.1"/>
    </source>
</evidence>
<dbReference type="GeneID" id="78527938"/>
<proteinExistence type="predicted"/>
<evidence type="ECO:0000256" key="1">
    <source>
        <dbReference type="ARBA" id="ARBA00004323"/>
    </source>
</evidence>
<protein>
    <submittedName>
        <fullName evidence="8">DNA, contig: SP636</fullName>
    </submittedName>
</protein>
<evidence type="ECO:0000313" key="9">
    <source>
        <dbReference type="Proteomes" id="UP000032025"/>
    </source>
</evidence>
<dbReference type="Pfam" id="PF16317">
    <property type="entry name" value="Glyco_hydro_99"/>
    <property type="match status" value="1"/>
</dbReference>
<evidence type="ECO:0000256" key="6">
    <source>
        <dbReference type="ARBA" id="ARBA00023034"/>
    </source>
</evidence>
<dbReference type="PROSITE" id="PS51318">
    <property type="entry name" value="TAT"/>
    <property type="match status" value="1"/>
</dbReference>
<keyword evidence="9" id="KW-1185">Reference proteome</keyword>
<keyword evidence="5" id="KW-1133">Transmembrane helix</keyword>
<accession>A0A0C9M3F8</accession>
<dbReference type="InterPro" id="IPR006311">
    <property type="entry name" value="TAT_signal"/>
</dbReference>
<comment type="subcellular location">
    <subcellularLocation>
        <location evidence="1">Golgi apparatus membrane</location>
        <topology evidence="1">Single-pass type II membrane protein</topology>
    </subcellularLocation>
</comment>
<dbReference type="EMBL" id="BBJS01000036">
    <property type="protein sequence ID" value="GAN14335.1"/>
    <property type="molecule type" value="Genomic_DNA"/>
</dbReference>
<comment type="caution">
    <text evidence="8">The sequence shown here is derived from an EMBL/GenBank/DDBJ whole genome shotgun (WGS) entry which is preliminary data.</text>
</comment>